<comment type="caution">
    <text evidence="2">The sequence shown here is derived from an EMBL/GenBank/DDBJ whole genome shotgun (WGS) entry which is preliminary data.</text>
</comment>
<dbReference type="AlphaFoldDB" id="A0A7X0C7G2"/>
<proteinExistence type="predicted"/>
<protein>
    <submittedName>
        <fullName evidence="2">Anti-anti-sigma factor</fullName>
    </submittedName>
</protein>
<dbReference type="InterPro" id="IPR036513">
    <property type="entry name" value="STAS_dom_sf"/>
</dbReference>
<dbReference type="PROSITE" id="PS50801">
    <property type="entry name" value="STAS"/>
    <property type="match status" value="1"/>
</dbReference>
<dbReference type="Proteomes" id="UP000583800">
    <property type="component" value="Unassembled WGS sequence"/>
</dbReference>
<accession>A0A7X0C7G2</accession>
<dbReference type="Gene3D" id="3.30.750.24">
    <property type="entry name" value="STAS domain"/>
    <property type="match status" value="1"/>
</dbReference>
<evidence type="ECO:0000313" key="2">
    <source>
        <dbReference type="EMBL" id="MBB6348164.1"/>
    </source>
</evidence>
<keyword evidence="3" id="KW-1185">Reference proteome</keyword>
<evidence type="ECO:0000259" key="1">
    <source>
        <dbReference type="PROSITE" id="PS50801"/>
    </source>
</evidence>
<dbReference type="Pfam" id="PF01740">
    <property type="entry name" value="STAS"/>
    <property type="match status" value="1"/>
</dbReference>
<gene>
    <name evidence="2" type="ORF">FHU36_004709</name>
</gene>
<dbReference type="CDD" id="cd07043">
    <property type="entry name" value="STAS_anti-anti-sigma_factors"/>
    <property type="match status" value="1"/>
</dbReference>
<dbReference type="SUPFAM" id="SSF52091">
    <property type="entry name" value="SpoIIaa-like"/>
    <property type="match status" value="1"/>
</dbReference>
<organism evidence="2 3">
    <name type="scientific">Nonomuraea muscovyensis</name>
    <dbReference type="NCBI Taxonomy" id="1124761"/>
    <lineage>
        <taxon>Bacteria</taxon>
        <taxon>Bacillati</taxon>
        <taxon>Actinomycetota</taxon>
        <taxon>Actinomycetes</taxon>
        <taxon>Streptosporangiales</taxon>
        <taxon>Streptosporangiaceae</taxon>
        <taxon>Nonomuraea</taxon>
    </lineage>
</organism>
<evidence type="ECO:0000313" key="3">
    <source>
        <dbReference type="Proteomes" id="UP000583800"/>
    </source>
</evidence>
<dbReference type="InterPro" id="IPR002645">
    <property type="entry name" value="STAS_dom"/>
</dbReference>
<name>A0A7X0C7G2_9ACTN</name>
<dbReference type="RefSeq" id="WP_185085979.1">
    <property type="nucleotide sequence ID" value="NZ_JACHJB010000002.1"/>
</dbReference>
<sequence>MGRASELDQRLDQRRRAAAGADASDRVLHTDGLLSVVFDGTPGRAVVRLAGELDTTNRGAVERALREAHRLDAALALDLERLSFVDVAGARALLGFVHETSAPVRHVPGRLRRLLEVLGLTF</sequence>
<dbReference type="EMBL" id="JACHJB010000002">
    <property type="protein sequence ID" value="MBB6348164.1"/>
    <property type="molecule type" value="Genomic_DNA"/>
</dbReference>
<reference evidence="2 3" key="1">
    <citation type="submission" date="2020-08" db="EMBL/GenBank/DDBJ databases">
        <title>Sequencing the genomes of 1000 actinobacteria strains.</title>
        <authorList>
            <person name="Klenk H.-P."/>
        </authorList>
    </citation>
    <scope>NUCLEOTIDE SEQUENCE [LARGE SCALE GENOMIC DNA]</scope>
    <source>
        <strain evidence="2 3">DSM 45913</strain>
    </source>
</reference>
<feature type="domain" description="STAS" evidence="1">
    <location>
        <begin position="34"/>
        <end position="122"/>
    </location>
</feature>